<dbReference type="PROSITE" id="PS00101">
    <property type="entry name" value="HEXAPEP_TRANSFERASES"/>
    <property type="match status" value="1"/>
</dbReference>
<accession>A0A6V8K155</accession>
<dbReference type="Pfam" id="PF00132">
    <property type="entry name" value="Hexapep"/>
    <property type="match status" value="1"/>
</dbReference>
<keyword evidence="5" id="KW-1185">Reference proteome</keyword>
<comment type="similarity">
    <text evidence="1">Belongs to the transferase hexapeptide repeat family.</text>
</comment>
<dbReference type="Proteomes" id="UP000482800">
    <property type="component" value="Unassembled WGS sequence"/>
</dbReference>
<evidence type="ECO:0000256" key="1">
    <source>
        <dbReference type="ARBA" id="ARBA00007274"/>
    </source>
</evidence>
<evidence type="ECO:0000313" key="4">
    <source>
        <dbReference type="EMBL" id="GFJ77414.1"/>
    </source>
</evidence>
<evidence type="ECO:0008006" key="6">
    <source>
        <dbReference type="Google" id="ProtNLM"/>
    </source>
</evidence>
<name>A0A6V8K155_9ACTN</name>
<dbReference type="SUPFAM" id="SSF51161">
    <property type="entry name" value="Trimeric LpxA-like enzymes"/>
    <property type="match status" value="1"/>
</dbReference>
<keyword evidence="3" id="KW-0677">Repeat</keyword>
<dbReference type="InterPro" id="IPR011004">
    <property type="entry name" value="Trimer_LpxA-like_sf"/>
</dbReference>
<dbReference type="InterPro" id="IPR051159">
    <property type="entry name" value="Hexapeptide_acetyltransf"/>
</dbReference>
<dbReference type="AlphaFoldDB" id="A0A6V8K155"/>
<dbReference type="GO" id="GO:0008374">
    <property type="term" value="F:O-acyltransferase activity"/>
    <property type="evidence" value="ECO:0007669"/>
    <property type="project" value="TreeGrafter"/>
</dbReference>
<dbReference type="InterPro" id="IPR001451">
    <property type="entry name" value="Hexapep"/>
</dbReference>
<comment type="caution">
    <text evidence="4">The sequence shown here is derived from an EMBL/GenBank/DDBJ whole genome shotgun (WGS) entry which is preliminary data.</text>
</comment>
<dbReference type="PANTHER" id="PTHR23416">
    <property type="entry name" value="SIALIC ACID SYNTHASE-RELATED"/>
    <property type="match status" value="1"/>
</dbReference>
<dbReference type="Gene3D" id="2.160.10.10">
    <property type="entry name" value="Hexapeptide repeat proteins"/>
    <property type="match status" value="1"/>
</dbReference>
<reference evidence="4 5" key="2">
    <citation type="submission" date="2020-03" db="EMBL/GenBank/DDBJ databases">
        <authorList>
            <person name="Ichikawa N."/>
            <person name="Kimura A."/>
            <person name="Kitahashi Y."/>
            <person name="Uohara A."/>
        </authorList>
    </citation>
    <scope>NUCLEOTIDE SEQUENCE [LARGE SCALE GENOMIC DNA]</scope>
    <source>
        <strain evidence="4 5">NBRC 108639</strain>
    </source>
</reference>
<dbReference type="RefSeq" id="WP_281365009.1">
    <property type="nucleotide sequence ID" value="NZ_BLPF01000001.1"/>
</dbReference>
<evidence type="ECO:0000256" key="3">
    <source>
        <dbReference type="ARBA" id="ARBA00022737"/>
    </source>
</evidence>
<dbReference type="EMBL" id="BLPF01000001">
    <property type="protein sequence ID" value="GFJ77414.1"/>
    <property type="molecule type" value="Genomic_DNA"/>
</dbReference>
<evidence type="ECO:0000313" key="5">
    <source>
        <dbReference type="Proteomes" id="UP000482800"/>
    </source>
</evidence>
<dbReference type="PANTHER" id="PTHR23416:SF23">
    <property type="entry name" value="ACETYLTRANSFERASE C18B11.09C-RELATED"/>
    <property type="match status" value="1"/>
</dbReference>
<sequence length="55" mass="5582">MFEYGCKVGSGAVLLAGIRIGTRALVGAGSVVTRDVAPDAIVYGVPARQHGQVTP</sequence>
<proteinExistence type="inferred from homology"/>
<gene>
    <name evidence="4" type="ORF">Phou_015940</name>
</gene>
<reference evidence="4 5" key="1">
    <citation type="submission" date="2020-03" db="EMBL/GenBank/DDBJ databases">
        <title>Whole genome shotgun sequence of Phytohabitans houttuyneae NBRC 108639.</title>
        <authorList>
            <person name="Komaki H."/>
            <person name="Tamura T."/>
        </authorList>
    </citation>
    <scope>NUCLEOTIDE SEQUENCE [LARGE SCALE GENOMIC DNA]</scope>
    <source>
        <strain evidence="4 5">NBRC 108639</strain>
    </source>
</reference>
<dbReference type="InterPro" id="IPR018357">
    <property type="entry name" value="Hexapep_transf_CS"/>
</dbReference>
<keyword evidence="2" id="KW-0808">Transferase</keyword>
<organism evidence="4 5">
    <name type="scientific">Phytohabitans houttuyneae</name>
    <dbReference type="NCBI Taxonomy" id="1076126"/>
    <lineage>
        <taxon>Bacteria</taxon>
        <taxon>Bacillati</taxon>
        <taxon>Actinomycetota</taxon>
        <taxon>Actinomycetes</taxon>
        <taxon>Micromonosporales</taxon>
        <taxon>Micromonosporaceae</taxon>
    </lineage>
</organism>
<protein>
    <recommendedName>
        <fullName evidence="6">Acetyltransferase</fullName>
    </recommendedName>
</protein>
<evidence type="ECO:0000256" key="2">
    <source>
        <dbReference type="ARBA" id="ARBA00022679"/>
    </source>
</evidence>